<dbReference type="InterPro" id="IPR041657">
    <property type="entry name" value="HTH_17"/>
</dbReference>
<gene>
    <name evidence="2" type="ORF">AVDCRST_MAG46-2684</name>
</gene>
<name>A0A6J4MAI1_9ACTN</name>
<dbReference type="GO" id="GO:0003677">
    <property type="term" value="F:DNA binding"/>
    <property type="evidence" value="ECO:0007669"/>
    <property type="project" value="UniProtKB-KW"/>
</dbReference>
<organism evidence="2">
    <name type="scientific">uncultured Nocardioidaceae bacterium</name>
    <dbReference type="NCBI Taxonomy" id="253824"/>
    <lineage>
        <taxon>Bacteria</taxon>
        <taxon>Bacillati</taxon>
        <taxon>Actinomycetota</taxon>
        <taxon>Actinomycetes</taxon>
        <taxon>Propionibacteriales</taxon>
        <taxon>Nocardioidaceae</taxon>
        <taxon>environmental samples</taxon>
    </lineage>
</organism>
<reference evidence="2" key="1">
    <citation type="submission" date="2020-02" db="EMBL/GenBank/DDBJ databases">
        <authorList>
            <person name="Meier V. D."/>
        </authorList>
    </citation>
    <scope>NUCLEOTIDE SEQUENCE</scope>
    <source>
        <strain evidence="2">AVDCRST_MAG46</strain>
    </source>
</reference>
<accession>A0A6J4MAI1</accession>
<evidence type="ECO:0000313" key="2">
    <source>
        <dbReference type="EMBL" id="CAA9352670.1"/>
    </source>
</evidence>
<dbReference type="EMBL" id="CADCUD010000184">
    <property type="protein sequence ID" value="CAA9352670.1"/>
    <property type="molecule type" value="Genomic_DNA"/>
</dbReference>
<feature type="domain" description="Helix-turn-helix" evidence="1">
    <location>
        <begin position="20"/>
        <end position="71"/>
    </location>
</feature>
<evidence type="ECO:0000259" key="1">
    <source>
        <dbReference type="Pfam" id="PF12728"/>
    </source>
</evidence>
<dbReference type="AlphaFoldDB" id="A0A6J4MAI1"/>
<keyword evidence="2" id="KW-0238">DNA-binding</keyword>
<proteinExistence type="predicted"/>
<protein>
    <submittedName>
        <fullName evidence="2">Excisionase/Xis, DNA-binding</fullName>
    </submittedName>
</protein>
<sequence>MSQEGATLTRMPLGPDQPRFLSLPDVADVLNISAAQAYALVRTGDLAAIKVGGRGQWRVEAAELELYIQRQYTSTRDYIAAHPWREAEEGDDAPRG</sequence>
<dbReference type="Pfam" id="PF12728">
    <property type="entry name" value="HTH_17"/>
    <property type="match status" value="1"/>
</dbReference>